<accession>A0A067P0Y2</accession>
<feature type="domain" description="Non-reducing end beta-L-arabinofuranosidase-like GH127 middle" evidence="1">
    <location>
        <begin position="39"/>
        <end position="123"/>
    </location>
</feature>
<evidence type="ECO:0000313" key="2">
    <source>
        <dbReference type="EMBL" id="KDQ32865.1"/>
    </source>
</evidence>
<sequence>SNVFGLEPNYPCCTVNHPQGWPKFVSNAFLTTPDQKSLVHLYLGPFSTTATLASGNKVTVNVDTLYPFSDTLTTTITATSAFTYFVRIPSWVVGGTIAINGAAARAVSPSNGLLAVQVTAGTTKFVLNLPAQITTGSRLRSIYQPPILRSIDNRESRAVDLEFDATAPWQYAIDPATLKFSNKAPASGRLPSPIFDAGQPPFTITATACRINWSTGGDTFAAPPPTNTTCTGAQTTITLWPFGVSFEHDHRAGIALT</sequence>
<reference evidence="3" key="1">
    <citation type="journal article" date="2014" name="Proc. Natl. Acad. Sci. U.S.A.">
        <title>Extensive sampling of basidiomycete genomes demonstrates inadequacy of the white-rot/brown-rot paradigm for wood decay fungi.</title>
        <authorList>
            <person name="Riley R."/>
            <person name="Salamov A.A."/>
            <person name="Brown D.W."/>
            <person name="Nagy L.G."/>
            <person name="Floudas D."/>
            <person name="Held B.W."/>
            <person name="Levasseur A."/>
            <person name="Lombard V."/>
            <person name="Morin E."/>
            <person name="Otillar R."/>
            <person name="Lindquist E.A."/>
            <person name="Sun H."/>
            <person name="LaButti K.M."/>
            <person name="Schmutz J."/>
            <person name="Jabbour D."/>
            <person name="Luo H."/>
            <person name="Baker S.E."/>
            <person name="Pisabarro A.G."/>
            <person name="Walton J.D."/>
            <person name="Blanchette R.A."/>
            <person name="Henrissat B."/>
            <person name="Martin F."/>
            <person name="Cullen D."/>
            <person name="Hibbett D.S."/>
            <person name="Grigoriev I.V."/>
        </authorList>
    </citation>
    <scope>NUCLEOTIDE SEQUENCE [LARGE SCALE GENOMIC DNA]</scope>
    <source>
        <strain evidence="3">PC15</strain>
    </source>
</reference>
<evidence type="ECO:0000259" key="1">
    <source>
        <dbReference type="Pfam" id="PF20736"/>
    </source>
</evidence>
<dbReference type="STRING" id="1137138.A0A067P0Y2"/>
<dbReference type="OrthoDB" id="5358475at2759"/>
<proteinExistence type="predicted"/>
<evidence type="ECO:0000313" key="3">
    <source>
        <dbReference type="Proteomes" id="UP000027073"/>
    </source>
</evidence>
<feature type="non-terminal residue" evidence="2">
    <location>
        <position position="1"/>
    </location>
</feature>
<protein>
    <recommendedName>
        <fullName evidence="1">Non-reducing end beta-L-arabinofuranosidase-like GH127 middle domain-containing protein</fullName>
    </recommendedName>
</protein>
<dbReference type="InParanoid" id="A0A067P0Y2"/>
<dbReference type="HOGENOM" id="CLU_094823_0_0_1"/>
<dbReference type="AlphaFoldDB" id="A0A067P0Y2"/>
<dbReference type="Pfam" id="PF20736">
    <property type="entry name" value="Glyco_hydro127M"/>
    <property type="match status" value="1"/>
</dbReference>
<organism evidence="2 3">
    <name type="scientific">Pleurotus ostreatus (strain PC15)</name>
    <name type="common">Oyster mushroom</name>
    <dbReference type="NCBI Taxonomy" id="1137138"/>
    <lineage>
        <taxon>Eukaryota</taxon>
        <taxon>Fungi</taxon>
        <taxon>Dikarya</taxon>
        <taxon>Basidiomycota</taxon>
        <taxon>Agaricomycotina</taxon>
        <taxon>Agaricomycetes</taxon>
        <taxon>Agaricomycetidae</taxon>
        <taxon>Agaricales</taxon>
        <taxon>Pleurotineae</taxon>
        <taxon>Pleurotaceae</taxon>
        <taxon>Pleurotus</taxon>
    </lineage>
</organism>
<dbReference type="InterPro" id="IPR049046">
    <property type="entry name" value="Beta-AFase-like_GH127_middle"/>
</dbReference>
<gene>
    <name evidence="2" type="ORF">PLEOSDRAFT_1033818</name>
</gene>
<name>A0A067P0Y2_PLEO1</name>
<dbReference type="EMBL" id="KL198004">
    <property type="protein sequence ID" value="KDQ32865.1"/>
    <property type="molecule type" value="Genomic_DNA"/>
</dbReference>
<dbReference type="Proteomes" id="UP000027073">
    <property type="component" value="Unassembled WGS sequence"/>
</dbReference>